<proteinExistence type="predicted"/>
<dbReference type="InterPro" id="IPR028082">
    <property type="entry name" value="Peripla_BP_I"/>
</dbReference>
<dbReference type="Gene3D" id="1.10.260.40">
    <property type="entry name" value="lambda repressor-like DNA-binding domains"/>
    <property type="match status" value="1"/>
</dbReference>
<feature type="domain" description="HTH lacI-type" evidence="4">
    <location>
        <begin position="4"/>
        <end position="57"/>
    </location>
</feature>
<protein>
    <submittedName>
        <fullName evidence="5">LacI family transcription regulator</fullName>
    </submittedName>
</protein>
<comment type="caution">
    <text evidence="5">The sequence shown here is derived from an EMBL/GenBank/DDBJ whole genome shotgun (WGS) entry which is preliminary data.</text>
</comment>
<dbReference type="SUPFAM" id="SSF53822">
    <property type="entry name" value="Periplasmic binding protein-like I"/>
    <property type="match status" value="1"/>
</dbReference>
<dbReference type="PANTHER" id="PTHR30146">
    <property type="entry name" value="LACI-RELATED TRANSCRIPTIONAL REPRESSOR"/>
    <property type="match status" value="1"/>
</dbReference>
<evidence type="ECO:0000256" key="1">
    <source>
        <dbReference type="ARBA" id="ARBA00023015"/>
    </source>
</evidence>
<reference evidence="5" key="1">
    <citation type="journal article" date="2012" name="PLoS ONE">
        <title>Gene sets for utilization of primary and secondary nutrition supplies in the distal gut of endangered iberian lynx.</title>
        <authorList>
            <person name="Alcaide M."/>
            <person name="Messina E."/>
            <person name="Richter M."/>
            <person name="Bargiela R."/>
            <person name="Peplies J."/>
            <person name="Huws S.A."/>
            <person name="Newbold C.J."/>
            <person name="Golyshin P.N."/>
            <person name="Simon M.A."/>
            <person name="Lopez G."/>
            <person name="Yakimov M.M."/>
            <person name="Ferrer M."/>
        </authorList>
    </citation>
    <scope>NUCLEOTIDE SEQUENCE</scope>
</reference>
<dbReference type="EMBL" id="AMCI01001877">
    <property type="protein sequence ID" value="EJX04254.1"/>
    <property type="molecule type" value="Genomic_DNA"/>
</dbReference>
<dbReference type="CDD" id="cd01392">
    <property type="entry name" value="HTH_LacI"/>
    <property type="match status" value="1"/>
</dbReference>
<organism evidence="5">
    <name type="scientific">gut metagenome</name>
    <dbReference type="NCBI Taxonomy" id="749906"/>
    <lineage>
        <taxon>unclassified sequences</taxon>
        <taxon>metagenomes</taxon>
        <taxon>organismal metagenomes</taxon>
    </lineage>
</organism>
<keyword evidence="2" id="KW-0238">DNA-binding</keyword>
<dbReference type="GO" id="GO:0003700">
    <property type="term" value="F:DNA-binding transcription factor activity"/>
    <property type="evidence" value="ECO:0007669"/>
    <property type="project" value="TreeGrafter"/>
</dbReference>
<dbReference type="GO" id="GO:0000976">
    <property type="term" value="F:transcription cis-regulatory region binding"/>
    <property type="evidence" value="ECO:0007669"/>
    <property type="project" value="TreeGrafter"/>
</dbReference>
<dbReference type="SMART" id="SM00354">
    <property type="entry name" value="HTH_LACI"/>
    <property type="match status" value="1"/>
</dbReference>
<dbReference type="InterPro" id="IPR001761">
    <property type="entry name" value="Peripla_BP/Lac1_sug-bd_dom"/>
</dbReference>
<evidence type="ECO:0000256" key="2">
    <source>
        <dbReference type="ARBA" id="ARBA00023125"/>
    </source>
</evidence>
<dbReference type="CDD" id="cd01542">
    <property type="entry name" value="PBP1_TreR-like"/>
    <property type="match status" value="1"/>
</dbReference>
<dbReference type="InterPro" id="IPR000843">
    <property type="entry name" value="HTH_LacI"/>
</dbReference>
<sequence>MPKYTIADIAREAGVSKSTVSRYFNNGYVKDETKEKIKAVIDRTGFEPSAAASNLKSKQTRMIGVVAPTMTSPSTGRLLNAMDNALRELGYACLIITTDHQSAREIAAIEYLRSLRVDGIVLIATNLGQEHQALQKSSSIPFLVMGQKFPSGISIIYDDYQAGFTIGEYASKMGHRNITYIGVNGADFAVGHERKRGVMDGLSHHAEVESLSLNETAFSYDQARAVACSILDQRTPDLIICATDQIALACYKEVRCHHLSVPEDVSIIGFGGHDVDTLLTPALATIRFPNEEAGELCARTLVQMIQNNAVPKLQVLGFEFDPGQSVCKREHHNEQHS</sequence>
<evidence type="ECO:0000256" key="3">
    <source>
        <dbReference type="ARBA" id="ARBA00023163"/>
    </source>
</evidence>
<dbReference type="PANTHER" id="PTHR30146:SF154">
    <property type="entry name" value="TRANSCRIPTION REGULATOR, MEMBER OF GALR FAMILY"/>
    <property type="match status" value="1"/>
</dbReference>
<dbReference type="Gene3D" id="3.40.50.2300">
    <property type="match status" value="2"/>
</dbReference>
<evidence type="ECO:0000259" key="4">
    <source>
        <dbReference type="PROSITE" id="PS50932"/>
    </source>
</evidence>
<gene>
    <name evidence="5" type="ORF">EVA_07639</name>
</gene>
<dbReference type="AlphaFoldDB" id="J9GBN1"/>
<dbReference type="PROSITE" id="PS50932">
    <property type="entry name" value="HTH_LACI_2"/>
    <property type="match status" value="1"/>
</dbReference>
<evidence type="ECO:0000313" key="5">
    <source>
        <dbReference type="EMBL" id="EJX04254.1"/>
    </source>
</evidence>
<name>J9GBN1_9ZZZZ</name>
<dbReference type="Pfam" id="PF00356">
    <property type="entry name" value="LacI"/>
    <property type="match status" value="1"/>
</dbReference>
<dbReference type="Pfam" id="PF00532">
    <property type="entry name" value="Peripla_BP_1"/>
    <property type="match status" value="1"/>
</dbReference>
<dbReference type="SUPFAM" id="SSF47413">
    <property type="entry name" value="lambda repressor-like DNA-binding domains"/>
    <property type="match status" value="1"/>
</dbReference>
<dbReference type="PRINTS" id="PR00036">
    <property type="entry name" value="HTHLACI"/>
</dbReference>
<keyword evidence="3" id="KW-0804">Transcription</keyword>
<accession>J9GBN1</accession>
<dbReference type="InterPro" id="IPR010982">
    <property type="entry name" value="Lambda_DNA-bd_dom_sf"/>
</dbReference>
<keyword evidence="1" id="KW-0805">Transcription regulation</keyword>